<dbReference type="GeneID" id="37081229"/>
<dbReference type="CDD" id="cd17546">
    <property type="entry name" value="REC_hyHK_CKI1_RcsC-like"/>
    <property type="match status" value="1"/>
</dbReference>
<evidence type="ECO:0000256" key="2">
    <source>
        <dbReference type="ARBA" id="ARBA00012438"/>
    </source>
</evidence>
<dbReference type="SMART" id="SM00448">
    <property type="entry name" value="REC"/>
    <property type="match status" value="1"/>
</dbReference>
<dbReference type="InterPro" id="IPR036097">
    <property type="entry name" value="HisK_dim/P_sf"/>
</dbReference>
<feature type="modified residue" description="4-aspartylphosphate" evidence="6">
    <location>
        <position position="1111"/>
    </location>
</feature>
<dbReference type="AlphaFoldDB" id="A0A319ACY1"/>
<dbReference type="PANTHER" id="PTHR43047:SF72">
    <property type="entry name" value="OSMOSENSING HISTIDINE PROTEIN KINASE SLN1"/>
    <property type="match status" value="1"/>
</dbReference>
<evidence type="ECO:0000313" key="11">
    <source>
        <dbReference type="Proteomes" id="UP000248349"/>
    </source>
</evidence>
<dbReference type="Pfam" id="PF00512">
    <property type="entry name" value="HisKA"/>
    <property type="match status" value="1"/>
</dbReference>
<dbReference type="STRING" id="1450539.A0A319ACY1"/>
<dbReference type="InterPro" id="IPR036890">
    <property type="entry name" value="HATPase_C_sf"/>
</dbReference>
<dbReference type="Pfam" id="PF02518">
    <property type="entry name" value="HATPase_c"/>
    <property type="match status" value="1"/>
</dbReference>
<evidence type="ECO:0000256" key="7">
    <source>
        <dbReference type="SAM" id="MobiDB-lite"/>
    </source>
</evidence>
<sequence>MTEDLSSPASQQEEHEADRRARELFHYFQPDNPALLPALSQTSASQVSDTCAATRASPNLVLTALAQLAAVKVGVQRAIISLIDRETLYVVAEASRSLNLGDNSLYEADGDGLWMGCSRGPVAGTLCEKTITLTPTTADEYPFFIVDDLQLHPKFCHIPCVSGSPFFRYYAGTPLMTSNGINIGSLYVIDPRPNLLLTAAHKESLGVIATAVMEYLETSRQSLESARLMKVLSGLNTFVQDQGKDESPTVSIPRSASSSEVERSRTPSPRPVSSPDINPSDSPRTMKSCARAASPVLNDTSSSDSMSPESQKQQDLPHRPVIKPRVSSSGKRHETFQRAADIMRDCLALGDEGGVAMFALKDRYNLDEDEDLLEDEIGESRSATTWAFSTRDASESDSGNESDILSARVMSRRFLWRMMQRFGKGALWYFHRDGTAFSSDDETSSQTSSLPTFQLPSSLHPSGKALNGRELDLLQTYFPKATRIIFAPLWDASNSRWFGGCFCWSSVETRIFSPHVELGGVLGFCSSLMTEDSRLRSQEADKKKGDFISSISHELRSPLHGILAAIELLTEQSLSGSARMLLDTIRACSQTLLDTFEQILDFSKINSFRRKARIAGSSLLHEDRGSVTTYSGPRSLYILKVVDIVAIVEDAIESICAGANHLKISRAGNSSTSKPASPSEDGNSGNSEQVDITLDVGMHDWVFVLEPGALRRIVMNVFGNALKYTRSGSIAVRMEIQKDIKSTSREGCDNLLLTVSDTGRGISNEYLRYHLFTPFMQEDPLTPGTGLGLSLVNRIVRSLRGSIKIRSQVGTGTVVKISIPLTRPERRDTLENATVLDYPLVISSEGLIDDVKQEFTGKTVCFVQPGETASAISVVRYLTQWYGITLQPWSPDVPADIVIVDEAELPRMQGLSERSTLLVLHRDRRPVHLEPFSPKEISVRVEWLSLPCGPYRLARTLQRCLQAPTHPQGSEDGSSPTAFVNGVQSGMETTPHRDGDLALPLRPIPSSVPADVTDSAVSSPTLGLGAGSSISPNQPDLHIQQNGTACSQPIPGAAEEVPRVLLVEDNPVNMSLLNRIVSRRQPIIVHEAINGKEAVEAVESMPEGYHYIFMDISMPIMNGFEATRAIRTIEKQRKPAFPAKIIALTGLGSNEDVAEAYAAGVDVFVTKPVSLKKVTQLMDQAKG</sequence>
<dbReference type="SUPFAM" id="SSF52172">
    <property type="entry name" value="CheY-like"/>
    <property type="match status" value="1"/>
</dbReference>
<dbReference type="EC" id="2.7.13.3" evidence="2"/>
<comment type="catalytic activity">
    <reaction evidence="1">
        <text>ATP + protein L-histidine = ADP + protein N-phospho-L-histidine.</text>
        <dbReference type="EC" id="2.7.13.3"/>
    </reaction>
</comment>
<dbReference type="PROSITE" id="PS50109">
    <property type="entry name" value="HIS_KIN"/>
    <property type="match status" value="1"/>
</dbReference>
<dbReference type="InterPro" id="IPR005467">
    <property type="entry name" value="His_kinase_dom"/>
</dbReference>
<dbReference type="InterPro" id="IPR003661">
    <property type="entry name" value="HisK_dim/P_dom"/>
</dbReference>
<feature type="domain" description="Response regulatory" evidence="9">
    <location>
        <begin position="1059"/>
        <end position="1182"/>
    </location>
</feature>
<keyword evidence="3 6" id="KW-0597">Phosphoprotein</keyword>
<feature type="compositionally biased region" description="Low complexity" evidence="7">
    <location>
        <begin position="301"/>
        <end position="310"/>
    </location>
</feature>
<dbReference type="PROSITE" id="PS50110">
    <property type="entry name" value="RESPONSE_REGULATORY"/>
    <property type="match status" value="1"/>
</dbReference>
<dbReference type="GO" id="GO:0009927">
    <property type="term" value="F:histidine phosphotransfer kinase activity"/>
    <property type="evidence" value="ECO:0007669"/>
    <property type="project" value="TreeGrafter"/>
</dbReference>
<dbReference type="EMBL" id="KZ821235">
    <property type="protein sequence ID" value="PYH44732.1"/>
    <property type="molecule type" value="Genomic_DNA"/>
</dbReference>
<protein>
    <recommendedName>
        <fullName evidence="2">histidine kinase</fullName>
        <ecNumber evidence="2">2.7.13.3</ecNumber>
    </recommendedName>
</protein>
<proteinExistence type="predicted"/>
<evidence type="ECO:0000256" key="3">
    <source>
        <dbReference type="ARBA" id="ARBA00022553"/>
    </source>
</evidence>
<evidence type="ECO:0000256" key="4">
    <source>
        <dbReference type="ARBA" id="ARBA00022679"/>
    </source>
</evidence>
<evidence type="ECO:0000313" key="10">
    <source>
        <dbReference type="EMBL" id="PYH44732.1"/>
    </source>
</evidence>
<feature type="region of interest" description="Disordered" evidence="7">
    <location>
        <begin position="667"/>
        <end position="689"/>
    </location>
</feature>
<dbReference type="PANTHER" id="PTHR43047">
    <property type="entry name" value="TWO-COMPONENT HISTIDINE PROTEIN KINASE"/>
    <property type="match status" value="1"/>
</dbReference>
<dbReference type="PRINTS" id="PR00344">
    <property type="entry name" value="BCTRLSENSOR"/>
</dbReference>
<gene>
    <name evidence="10" type="ORF">BP01DRAFT_65117</name>
</gene>
<name>A0A319ACY1_9EURO</name>
<organism evidence="10 11">
    <name type="scientific">Aspergillus saccharolyticus JOP 1030-1</name>
    <dbReference type="NCBI Taxonomy" id="1450539"/>
    <lineage>
        <taxon>Eukaryota</taxon>
        <taxon>Fungi</taxon>
        <taxon>Dikarya</taxon>
        <taxon>Ascomycota</taxon>
        <taxon>Pezizomycotina</taxon>
        <taxon>Eurotiomycetes</taxon>
        <taxon>Eurotiomycetidae</taxon>
        <taxon>Eurotiales</taxon>
        <taxon>Aspergillaceae</taxon>
        <taxon>Aspergillus</taxon>
        <taxon>Aspergillus subgen. Circumdati</taxon>
    </lineage>
</organism>
<feature type="region of interest" description="Disordered" evidence="7">
    <location>
        <begin position="964"/>
        <end position="993"/>
    </location>
</feature>
<dbReference type="SUPFAM" id="SSF55874">
    <property type="entry name" value="ATPase domain of HSP90 chaperone/DNA topoisomerase II/histidine kinase"/>
    <property type="match status" value="1"/>
</dbReference>
<dbReference type="GO" id="GO:0005886">
    <property type="term" value="C:plasma membrane"/>
    <property type="evidence" value="ECO:0007669"/>
    <property type="project" value="TreeGrafter"/>
</dbReference>
<evidence type="ECO:0000259" key="8">
    <source>
        <dbReference type="PROSITE" id="PS50109"/>
    </source>
</evidence>
<dbReference type="SMART" id="SM00387">
    <property type="entry name" value="HATPase_c"/>
    <property type="match status" value="1"/>
</dbReference>
<feature type="region of interest" description="Disordered" evidence="7">
    <location>
        <begin position="240"/>
        <end position="334"/>
    </location>
</feature>
<evidence type="ECO:0000256" key="1">
    <source>
        <dbReference type="ARBA" id="ARBA00000085"/>
    </source>
</evidence>
<dbReference type="Gene3D" id="1.10.287.130">
    <property type="match status" value="1"/>
</dbReference>
<evidence type="ECO:0000256" key="5">
    <source>
        <dbReference type="ARBA" id="ARBA00022777"/>
    </source>
</evidence>
<dbReference type="SUPFAM" id="SSF55781">
    <property type="entry name" value="GAF domain-like"/>
    <property type="match status" value="1"/>
</dbReference>
<reference evidence="10 11" key="1">
    <citation type="submission" date="2016-12" db="EMBL/GenBank/DDBJ databases">
        <title>The genomes of Aspergillus section Nigri reveals drivers in fungal speciation.</title>
        <authorList>
            <consortium name="DOE Joint Genome Institute"/>
            <person name="Vesth T.C."/>
            <person name="Nybo J."/>
            <person name="Theobald S."/>
            <person name="Brandl J."/>
            <person name="Frisvad J.C."/>
            <person name="Nielsen K.F."/>
            <person name="Lyhne E.K."/>
            <person name="Kogle M.E."/>
            <person name="Kuo A."/>
            <person name="Riley R."/>
            <person name="Clum A."/>
            <person name="Nolan M."/>
            <person name="Lipzen A."/>
            <person name="Salamov A."/>
            <person name="Henrissat B."/>
            <person name="Wiebenga A."/>
            <person name="De Vries R.P."/>
            <person name="Grigoriev I.V."/>
            <person name="Mortensen U.H."/>
            <person name="Andersen M.R."/>
            <person name="Baker S.E."/>
        </authorList>
    </citation>
    <scope>NUCLEOTIDE SEQUENCE [LARGE SCALE GENOMIC DNA]</scope>
    <source>
        <strain evidence="10 11">JOP 1030-1</strain>
    </source>
</reference>
<dbReference type="Pfam" id="PF00072">
    <property type="entry name" value="Response_reg"/>
    <property type="match status" value="1"/>
</dbReference>
<dbReference type="GO" id="GO:0000155">
    <property type="term" value="F:phosphorelay sensor kinase activity"/>
    <property type="evidence" value="ECO:0007669"/>
    <property type="project" value="InterPro"/>
</dbReference>
<evidence type="ECO:0000256" key="6">
    <source>
        <dbReference type="PROSITE-ProRule" id="PRU00169"/>
    </source>
</evidence>
<feature type="domain" description="Histidine kinase" evidence="8">
    <location>
        <begin position="550"/>
        <end position="823"/>
    </location>
</feature>
<dbReference type="InterPro" id="IPR003594">
    <property type="entry name" value="HATPase_dom"/>
</dbReference>
<dbReference type="InterPro" id="IPR011006">
    <property type="entry name" value="CheY-like_superfamily"/>
</dbReference>
<feature type="compositionally biased region" description="Polar residues" evidence="7">
    <location>
        <begin position="965"/>
        <end position="988"/>
    </location>
</feature>
<dbReference type="RefSeq" id="XP_025430714.1">
    <property type="nucleotide sequence ID" value="XM_025580000.1"/>
</dbReference>
<keyword evidence="11" id="KW-1185">Reference proteome</keyword>
<accession>A0A319ACY1</accession>
<dbReference type="Gene3D" id="3.30.565.10">
    <property type="entry name" value="Histidine kinase-like ATPase, C-terminal domain"/>
    <property type="match status" value="1"/>
</dbReference>
<dbReference type="CDD" id="cd00082">
    <property type="entry name" value="HisKA"/>
    <property type="match status" value="1"/>
</dbReference>
<keyword evidence="4" id="KW-0808">Transferase</keyword>
<dbReference type="Proteomes" id="UP000248349">
    <property type="component" value="Unassembled WGS sequence"/>
</dbReference>
<dbReference type="Gene3D" id="3.40.50.2300">
    <property type="match status" value="1"/>
</dbReference>
<feature type="compositionally biased region" description="Polar residues" evidence="7">
    <location>
        <begin position="276"/>
        <end position="285"/>
    </location>
</feature>
<evidence type="ECO:0000259" key="9">
    <source>
        <dbReference type="PROSITE" id="PS50110"/>
    </source>
</evidence>
<dbReference type="InterPro" id="IPR004358">
    <property type="entry name" value="Sig_transdc_His_kin-like_C"/>
</dbReference>
<keyword evidence="5" id="KW-0418">Kinase</keyword>
<dbReference type="OrthoDB" id="303614at2759"/>
<dbReference type="SUPFAM" id="SSF47384">
    <property type="entry name" value="Homodimeric domain of signal transducing histidine kinase"/>
    <property type="match status" value="1"/>
</dbReference>
<dbReference type="SMART" id="SM00388">
    <property type="entry name" value="HisKA"/>
    <property type="match status" value="1"/>
</dbReference>
<dbReference type="InterPro" id="IPR001789">
    <property type="entry name" value="Sig_transdc_resp-reg_receiver"/>
</dbReference>